<keyword evidence="2" id="KW-1185">Reference proteome</keyword>
<proteinExistence type="predicted"/>
<dbReference type="Proteomes" id="UP000886501">
    <property type="component" value="Unassembled WGS sequence"/>
</dbReference>
<reference evidence="1" key="2">
    <citation type="journal article" date="2020" name="Nat. Commun.">
        <title>Large-scale genome sequencing of mycorrhizal fungi provides insights into the early evolution of symbiotic traits.</title>
        <authorList>
            <person name="Miyauchi S."/>
            <person name="Kiss E."/>
            <person name="Kuo A."/>
            <person name="Drula E."/>
            <person name="Kohler A."/>
            <person name="Sanchez-Garcia M."/>
            <person name="Morin E."/>
            <person name="Andreopoulos B."/>
            <person name="Barry K.W."/>
            <person name="Bonito G."/>
            <person name="Buee M."/>
            <person name="Carver A."/>
            <person name="Chen C."/>
            <person name="Cichocki N."/>
            <person name="Clum A."/>
            <person name="Culley D."/>
            <person name="Crous P.W."/>
            <person name="Fauchery L."/>
            <person name="Girlanda M."/>
            <person name="Hayes R.D."/>
            <person name="Keri Z."/>
            <person name="LaButti K."/>
            <person name="Lipzen A."/>
            <person name="Lombard V."/>
            <person name="Magnuson J."/>
            <person name="Maillard F."/>
            <person name="Murat C."/>
            <person name="Nolan M."/>
            <person name="Ohm R.A."/>
            <person name="Pangilinan J."/>
            <person name="Pereira M.F."/>
            <person name="Perotto S."/>
            <person name="Peter M."/>
            <person name="Pfister S."/>
            <person name="Riley R."/>
            <person name="Sitrit Y."/>
            <person name="Stielow J.B."/>
            <person name="Szollosi G."/>
            <person name="Zifcakova L."/>
            <person name="Stursova M."/>
            <person name="Spatafora J.W."/>
            <person name="Tedersoo L."/>
            <person name="Vaario L.M."/>
            <person name="Yamada A."/>
            <person name="Yan M."/>
            <person name="Wang P."/>
            <person name="Xu J."/>
            <person name="Bruns T."/>
            <person name="Baldrian P."/>
            <person name="Vilgalys R."/>
            <person name="Dunand C."/>
            <person name="Henrissat B."/>
            <person name="Grigoriev I.V."/>
            <person name="Hibbett D."/>
            <person name="Nagy L.G."/>
            <person name="Martin F.M."/>
        </authorList>
    </citation>
    <scope>NUCLEOTIDE SEQUENCE</scope>
    <source>
        <strain evidence="1">P2</strain>
    </source>
</reference>
<dbReference type="EMBL" id="MU118007">
    <property type="protein sequence ID" value="KAF9648817.1"/>
    <property type="molecule type" value="Genomic_DNA"/>
</dbReference>
<protein>
    <submittedName>
        <fullName evidence="1">Uncharacterized protein</fullName>
    </submittedName>
</protein>
<name>A0ACB6ZH02_THEGA</name>
<comment type="caution">
    <text evidence="1">The sequence shown here is derived from an EMBL/GenBank/DDBJ whole genome shotgun (WGS) entry which is preliminary data.</text>
</comment>
<evidence type="ECO:0000313" key="1">
    <source>
        <dbReference type="EMBL" id="KAF9648817.1"/>
    </source>
</evidence>
<sequence length="143" mass="15638">MSTDPRPTDVYKQFLIGPQPYALITEATDGLGKALAKELYDSGLNLIIHGRNEEKVLSVVGEVKNSFSSGGDVRYFAMDANRWDMDIKGILKRFEGLNVTVLAKCIGTAYVCVPLVGEEAGQDALRIFSLNPRIVIAPTTVYV</sequence>
<gene>
    <name evidence="1" type="ORF">BDM02DRAFT_3114829</name>
</gene>
<reference evidence="1" key="1">
    <citation type="submission" date="2019-10" db="EMBL/GenBank/DDBJ databases">
        <authorList>
            <consortium name="DOE Joint Genome Institute"/>
            <person name="Kuo A."/>
            <person name="Miyauchi S."/>
            <person name="Kiss E."/>
            <person name="Drula E."/>
            <person name="Kohler A."/>
            <person name="Sanchez-Garcia M."/>
            <person name="Andreopoulos B."/>
            <person name="Barry K.W."/>
            <person name="Bonito G."/>
            <person name="Buee M."/>
            <person name="Carver A."/>
            <person name="Chen C."/>
            <person name="Cichocki N."/>
            <person name="Clum A."/>
            <person name="Culley D."/>
            <person name="Crous P.W."/>
            <person name="Fauchery L."/>
            <person name="Girlanda M."/>
            <person name="Hayes R."/>
            <person name="Keri Z."/>
            <person name="Labutti K."/>
            <person name="Lipzen A."/>
            <person name="Lombard V."/>
            <person name="Magnuson J."/>
            <person name="Maillard F."/>
            <person name="Morin E."/>
            <person name="Murat C."/>
            <person name="Nolan M."/>
            <person name="Ohm R."/>
            <person name="Pangilinan J."/>
            <person name="Pereira M."/>
            <person name="Perotto S."/>
            <person name="Peter M."/>
            <person name="Riley R."/>
            <person name="Sitrit Y."/>
            <person name="Stielow B."/>
            <person name="Szollosi G."/>
            <person name="Zifcakova L."/>
            <person name="Stursova M."/>
            <person name="Spatafora J.W."/>
            <person name="Tedersoo L."/>
            <person name="Vaario L.-M."/>
            <person name="Yamada A."/>
            <person name="Yan M."/>
            <person name="Wang P."/>
            <person name="Xu J."/>
            <person name="Bruns T."/>
            <person name="Baldrian P."/>
            <person name="Vilgalys R."/>
            <person name="Henrissat B."/>
            <person name="Grigoriev I.V."/>
            <person name="Hibbett D."/>
            <person name="Nagy L.G."/>
            <person name="Martin F.M."/>
        </authorList>
    </citation>
    <scope>NUCLEOTIDE SEQUENCE</scope>
    <source>
        <strain evidence="1">P2</strain>
    </source>
</reference>
<evidence type="ECO:0000313" key="2">
    <source>
        <dbReference type="Proteomes" id="UP000886501"/>
    </source>
</evidence>
<organism evidence="1 2">
    <name type="scientific">Thelephora ganbajun</name>
    <name type="common">Ganba fungus</name>
    <dbReference type="NCBI Taxonomy" id="370292"/>
    <lineage>
        <taxon>Eukaryota</taxon>
        <taxon>Fungi</taxon>
        <taxon>Dikarya</taxon>
        <taxon>Basidiomycota</taxon>
        <taxon>Agaricomycotina</taxon>
        <taxon>Agaricomycetes</taxon>
        <taxon>Thelephorales</taxon>
        <taxon>Thelephoraceae</taxon>
        <taxon>Thelephora</taxon>
    </lineage>
</organism>
<accession>A0ACB6ZH02</accession>